<protein>
    <submittedName>
        <fullName evidence="1">Uncharacterized protein</fullName>
    </submittedName>
</protein>
<reference evidence="1" key="1">
    <citation type="submission" date="2013-07" db="EMBL/GenBank/DDBJ databases">
        <title>The genome of an arbuscular mycorrhizal fungus provides insights into the evolution of the oldest plant symbiosis.</title>
        <authorList>
            <consortium name="DOE Joint Genome Institute"/>
            <person name="Tisserant E."/>
            <person name="Malbreil M."/>
            <person name="Kuo A."/>
            <person name="Kohler A."/>
            <person name="Symeonidi A."/>
            <person name="Balestrini R."/>
            <person name="Charron P."/>
            <person name="Duensing N."/>
            <person name="Frei-dit-Frey N."/>
            <person name="Gianinazzi-Pearson V."/>
            <person name="Gilbert B."/>
            <person name="Handa Y."/>
            <person name="Hijri M."/>
            <person name="Kaul R."/>
            <person name="Kawaguchi M."/>
            <person name="Krajinski F."/>
            <person name="Lammers P."/>
            <person name="Lapierre D."/>
            <person name="Masclaux F.G."/>
            <person name="Murat C."/>
            <person name="Morin E."/>
            <person name="Ndikumana S."/>
            <person name="Pagni M."/>
            <person name="Petitpierre D."/>
            <person name="Requena N."/>
            <person name="Rosikiewicz P."/>
            <person name="Riley R."/>
            <person name="Saito K."/>
            <person name="San Clemente H."/>
            <person name="Shapiro H."/>
            <person name="van Tuinen D."/>
            <person name="Becard G."/>
            <person name="Bonfante P."/>
            <person name="Paszkowski U."/>
            <person name="Shachar-Hill Y."/>
            <person name="Young J.P."/>
            <person name="Sanders I.R."/>
            <person name="Henrissat B."/>
            <person name="Rensing S.A."/>
            <person name="Grigoriev I.V."/>
            <person name="Corradi N."/>
            <person name="Roux C."/>
            <person name="Martin F."/>
        </authorList>
    </citation>
    <scope>NUCLEOTIDE SEQUENCE</scope>
    <source>
        <strain evidence="1">DAOM 197198</strain>
    </source>
</reference>
<dbReference type="AlphaFoldDB" id="U9U4V0"/>
<gene>
    <name evidence="1" type="ORF">GLOINDRAFT_29212</name>
</gene>
<accession>U9U4V0</accession>
<dbReference type="EMBL" id="KI286879">
    <property type="protein sequence ID" value="ESA10646.1"/>
    <property type="molecule type" value="Genomic_DNA"/>
</dbReference>
<evidence type="ECO:0000313" key="1">
    <source>
        <dbReference type="EMBL" id="ESA10646.1"/>
    </source>
</evidence>
<dbReference type="HOGENOM" id="CLU_2098111_0_0_1"/>
<proteinExistence type="predicted"/>
<organism evidence="1">
    <name type="scientific">Rhizophagus irregularis (strain DAOM 181602 / DAOM 197198 / MUCL 43194)</name>
    <name type="common">Arbuscular mycorrhizal fungus</name>
    <name type="synonym">Glomus intraradices</name>
    <dbReference type="NCBI Taxonomy" id="747089"/>
    <lineage>
        <taxon>Eukaryota</taxon>
        <taxon>Fungi</taxon>
        <taxon>Fungi incertae sedis</taxon>
        <taxon>Mucoromycota</taxon>
        <taxon>Glomeromycotina</taxon>
        <taxon>Glomeromycetes</taxon>
        <taxon>Glomerales</taxon>
        <taxon>Glomeraceae</taxon>
        <taxon>Rhizophagus</taxon>
    </lineage>
</organism>
<sequence length="116" mass="13433">MGHPSIALILLNCIYVAKIQYNLDLELTIFEFGWQITITITFSATTLICDTCIVSHVIMIIYKEDAVTAYYSGKKFLIITHRCLKCQLKKRIYCMTMNPLMYDDNLHSLKTVWEDG</sequence>
<name>U9U4V0_RHIID</name>